<comment type="similarity">
    <text evidence="1">Belongs to the paxM FAD-dependent monooxygenase family.</text>
</comment>
<evidence type="ECO:0000313" key="9">
    <source>
        <dbReference type="Proteomes" id="UP001194580"/>
    </source>
</evidence>
<dbReference type="PRINTS" id="PR00420">
    <property type="entry name" value="RNGMNOXGNASE"/>
</dbReference>
<feature type="region of interest" description="Disordered" evidence="5">
    <location>
        <begin position="431"/>
        <end position="460"/>
    </location>
</feature>
<feature type="transmembrane region" description="Helical" evidence="6">
    <location>
        <begin position="12"/>
        <end position="30"/>
    </location>
</feature>
<dbReference type="PANTHER" id="PTHR47356">
    <property type="entry name" value="FAD-DEPENDENT MONOOXYGENASE ASQG-RELATED"/>
    <property type="match status" value="1"/>
</dbReference>
<evidence type="ECO:0000256" key="1">
    <source>
        <dbReference type="ARBA" id="ARBA00007992"/>
    </source>
</evidence>
<dbReference type="GO" id="GO:0004497">
    <property type="term" value="F:monooxygenase activity"/>
    <property type="evidence" value="ECO:0007669"/>
    <property type="project" value="InterPro"/>
</dbReference>
<evidence type="ECO:0000313" key="8">
    <source>
        <dbReference type="EMBL" id="KAG0277549.1"/>
    </source>
</evidence>
<name>A0AAD4DGP5_9FUNG</name>
<gene>
    <name evidence="8" type="ORF">BGZ95_005751</name>
</gene>
<keyword evidence="3" id="KW-0274">FAD</keyword>
<evidence type="ECO:0000256" key="2">
    <source>
        <dbReference type="ARBA" id="ARBA00022630"/>
    </source>
</evidence>
<keyword evidence="9" id="KW-1185">Reference proteome</keyword>
<dbReference type="InterPro" id="IPR036188">
    <property type="entry name" value="FAD/NAD-bd_sf"/>
</dbReference>
<comment type="caution">
    <text evidence="8">The sequence shown here is derived from an EMBL/GenBank/DDBJ whole genome shotgun (WGS) entry which is preliminary data.</text>
</comment>
<keyword evidence="6" id="KW-1133">Transmembrane helix</keyword>
<keyword evidence="6" id="KW-0812">Transmembrane</keyword>
<dbReference type="Proteomes" id="UP001194580">
    <property type="component" value="Unassembled WGS sequence"/>
</dbReference>
<dbReference type="SUPFAM" id="SSF51905">
    <property type="entry name" value="FAD/NAD(P)-binding domain"/>
    <property type="match status" value="1"/>
</dbReference>
<feature type="compositionally biased region" description="Low complexity" evidence="5">
    <location>
        <begin position="449"/>
        <end position="460"/>
    </location>
</feature>
<evidence type="ECO:0000256" key="6">
    <source>
        <dbReference type="SAM" id="Phobius"/>
    </source>
</evidence>
<protein>
    <recommendedName>
        <fullName evidence="7">FAD-binding domain-containing protein</fullName>
    </recommendedName>
</protein>
<keyword evidence="4" id="KW-0560">Oxidoreductase</keyword>
<dbReference type="Pfam" id="PF01494">
    <property type="entry name" value="FAD_binding_3"/>
    <property type="match status" value="1"/>
</dbReference>
<proteinExistence type="inferred from homology"/>
<sequence>MANLSLRPRPSFRVVIVGAGLAGLMMGILLDRMNIPYLILERAPKVKPLGALMSLNGNILALFDQLGLLDDVMKISLLNHSSSIYNEKLEKLAEVGMDNYKGLSGYDYIVFSRPELYEIIRQRVPEDKVLMNKRVSVIKQLPGGGGVEVICQDNTVYKADILVGADGAYSTIRHHMYKRMTKAGILPAVDAEDMAMPYICMVGTTTPLDDTEKYPELKSDHSQIKHVIGDQGPYSWTVIPITGNRFCWSVMVQLTDPEEARQMRERNSEWSSEAAESMVDKCRSCPIAFGGKGAVLGDILDVTPKDVISKVMLEEKLFETWYNGNIVLIGDGAINAMQDATILANCLYDLEDLTSESIKQAFKDYKDQRFIQAKKQVANSQLNAKISSGQTLKEKVIRSVVLNLLPKWVHVLQFTKSAAYRPQTTFMPMIPDKGSVASLPQKPSKRYQAELQQKRQQQQE</sequence>
<keyword evidence="6" id="KW-0472">Membrane</keyword>
<evidence type="ECO:0000256" key="4">
    <source>
        <dbReference type="ARBA" id="ARBA00023002"/>
    </source>
</evidence>
<evidence type="ECO:0000256" key="3">
    <source>
        <dbReference type="ARBA" id="ARBA00022827"/>
    </source>
</evidence>
<keyword evidence="2" id="KW-0285">Flavoprotein</keyword>
<evidence type="ECO:0000256" key="5">
    <source>
        <dbReference type="SAM" id="MobiDB-lite"/>
    </source>
</evidence>
<dbReference type="InterPro" id="IPR002938">
    <property type="entry name" value="FAD-bd"/>
</dbReference>
<dbReference type="Gene3D" id="3.50.50.60">
    <property type="entry name" value="FAD/NAD(P)-binding domain"/>
    <property type="match status" value="1"/>
</dbReference>
<dbReference type="AlphaFoldDB" id="A0AAD4DGP5"/>
<dbReference type="EMBL" id="JAAAIL010000266">
    <property type="protein sequence ID" value="KAG0277549.1"/>
    <property type="molecule type" value="Genomic_DNA"/>
</dbReference>
<dbReference type="InterPro" id="IPR050562">
    <property type="entry name" value="FAD_mOase_fung"/>
</dbReference>
<accession>A0AAD4DGP5</accession>
<reference evidence="8" key="1">
    <citation type="journal article" date="2020" name="Fungal Divers.">
        <title>Resolving the Mortierellaceae phylogeny through synthesis of multi-gene phylogenetics and phylogenomics.</title>
        <authorList>
            <person name="Vandepol N."/>
            <person name="Liber J."/>
            <person name="Desiro A."/>
            <person name="Na H."/>
            <person name="Kennedy M."/>
            <person name="Barry K."/>
            <person name="Grigoriev I.V."/>
            <person name="Miller A.N."/>
            <person name="O'Donnell K."/>
            <person name="Stajich J.E."/>
            <person name="Bonito G."/>
        </authorList>
    </citation>
    <scope>NUCLEOTIDE SEQUENCE</scope>
    <source>
        <strain evidence="8">NRRL 28262</strain>
    </source>
</reference>
<feature type="domain" description="FAD-binding" evidence="7">
    <location>
        <begin position="13"/>
        <end position="181"/>
    </location>
</feature>
<dbReference type="PANTHER" id="PTHR47356:SF2">
    <property type="entry name" value="FAD-BINDING DOMAIN-CONTAINING PROTEIN-RELATED"/>
    <property type="match status" value="1"/>
</dbReference>
<dbReference type="GO" id="GO:0071949">
    <property type="term" value="F:FAD binding"/>
    <property type="evidence" value="ECO:0007669"/>
    <property type="project" value="InterPro"/>
</dbReference>
<evidence type="ECO:0000259" key="7">
    <source>
        <dbReference type="Pfam" id="PF01494"/>
    </source>
</evidence>
<organism evidence="8 9">
    <name type="scientific">Linnemannia exigua</name>
    <dbReference type="NCBI Taxonomy" id="604196"/>
    <lineage>
        <taxon>Eukaryota</taxon>
        <taxon>Fungi</taxon>
        <taxon>Fungi incertae sedis</taxon>
        <taxon>Mucoromycota</taxon>
        <taxon>Mortierellomycotina</taxon>
        <taxon>Mortierellomycetes</taxon>
        <taxon>Mortierellales</taxon>
        <taxon>Mortierellaceae</taxon>
        <taxon>Linnemannia</taxon>
    </lineage>
</organism>